<evidence type="ECO:0000256" key="1">
    <source>
        <dbReference type="ARBA" id="ARBA00004245"/>
    </source>
</evidence>
<evidence type="ECO:0000256" key="5">
    <source>
        <dbReference type="PROSITE-ProRule" id="PRU00576"/>
    </source>
</evidence>
<reference evidence="9" key="1">
    <citation type="submission" date="2022-11" db="UniProtKB">
        <authorList>
            <consortium name="WormBaseParasite"/>
        </authorList>
    </citation>
    <scope>IDENTIFICATION</scope>
</reference>
<dbReference type="GO" id="GO:0005874">
    <property type="term" value="C:microtubule"/>
    <property type="evidence" value="ECO:0007669"/>
    <property type="project" value="UniProtKB-KW"/>
</dbReference>
<dbReference type="Pfam" id="PF03271">
    <property type="entry name" value="EB1"/>
    <property type="match status" value="1"/>
</dbReference>
<dbReference type="GO" id="GO:0008017">
    <property type="term" value="F:microtubule binding"/>
    <property type="evidence" value="ECO:0007669"/>
    <property type="project" value="InterPro"/>
</dbReference>
<dbReference type="PROSITE" id="PS51230">
    <property type="entry name" value="EB1_C"/>
    <property type="match status" value="1"/>
</dbReference>
<evidence type="ECO:0000256" key="4">
    <source>
        <dbReference type="ARBA" id="ARBA00023212"/>
    </source>
</evidence>
<dbReference type="SUPFAM" id="SSF140612">
    <property type="entry name" value="EB1 dimerisation domain-like"/>
    <property type="match status" value="1"/>
</dbReference>
<sequence length="206" mass="23298">MDSSLSDYASNMTLSGETLPQIMDLNKKVELLEKERDFYLSKLRHIENLCAKFGEMAKDERQAKVPIKKLAEVLYQTDEGFIEADELTYPKEEPQNLRKTSRIIDHQISFDESMDPSAAAEIPNQRKISQPTLQNNSMRLSSSPTDEEKAGMFAARRFSIKENEGEEEVSAGILDSNAHQPGNIAMEEILSVTPIIEDNDPENVFE</sequence>
<evidence type="ECO:0000313" key="9">
    <source>
        <dbReference type="WBParaSite" id="ACRNAN_scaffold2935.g22052.t1"/>
    </source>
</evidence>
<keyword evidence="2" id="KW-0963">Cytoplasm</keyword>
<protein>
    <submittedName>
        <fullName evidence="9">EB1 C-terminal domain-containing protein</fullName>
    </submittedName>
</protein>
<feature type="coiled-coil region" evidence="6">
    <location>
        <begin position="22"/>
        <end position="49"/>
    </location>
</feature>
<dbReference type="InterPro" id="IPR027328">
    <property type="entry name" value="MAPRE"/>
</dbReference>
<feature type="domain" description="EB1 C-terminal" evidence="7">
    <location>
        <begin position="7"/>
        <end position="83"/>
    </location>
</feature>
<dbReference type="AlphaFoldDB" id="A0A914DK62"/>
<dbReference type="WBParaSite" id="ACRNAN_scaffold2935.g22052.t1">
    <property type="protein sequence ID" value="ACRNAN_scaffold2935.g22052.t1"/>
    <property type="gene ID" value="ACRNAN_scaffold2935.g22052"/>
</dbReference>
<organism evidence="8 9">
    <name type="scientific">Acrobeloides nanus</name>
    <dbReference type="NCBI Taxonomy" id="290746"/>
    <lineage>
        <taxon>Eukaryota</taxon>
        <taxon>Metazoa</taxon>
        <taxon>Ecdysozoa</taxon>
        <taxon>Nematoda</taxon>
        <taxon>Chromadorea</taxon>
        <taxon>Rhabditida</taxon>
        <taxon>Tylenchina</taxon>
        <taxon>Cephalobomorpha</taxon>
        <taxon>Cephaloboidea</taxon>
        <taxon>Cephalobidae</taxon>
        <taxon>Acrobeloides</taxon>
    </lineage>
</organism>
<dbReference type="Proteomes" id="UP000887540">
    <property type="component" value="Unplaced"/>
</dbReference>
<evidence type="ECO:0000256" key="6">
    <source>
        <dbReference type="SAM" id="Coils"/>
    </source>
</evidence>
<keyword evidence="3 5" id="KW-0493">Microtubule</keyword>
<dbReference type="InterPro" id="IPR036133">
    <property type="entry name" value="EB1_C_sf"/>
</dbReference>
<comment type="subcellular location">
    <subcellularLocation>
        <location evidence="1">Cytoplasm</location>
        <location evidence="1">Cytoskeleton</location>
    </subcellularLocation>
</comment>
<dbReference type="Gene3D" id="1.20.5.1430">
    <property type="match status" value="1"/>
</dbReference>
<evidence type="ECO:0000256" key="3">
    <source>
        <dbReference type="ARBA" id="ARBA00022701"/>
    </source>
</evidence>
<keyword evidence="8" id="KW-1185">Reference proteome</keyword>
<proteinExistence type="predicted"/>
<evidence type="ECO:0000259" key="7">
    <source>
        <dbReference type="PROSITE" id="PS51230"/>
    </source>
</evidence>
<evidence type="ECO:0000313" key="8">
    <source>
        <dbReference type="Proteomes" id="UP000887540"/>
    </source>
</evidence>
<keyword evidence="4" id="KW-0206">Cytoskeleton</keyword>
<keyword evidence="6" id="KW-0175">Coiled coil</keyword>
<name>A0A914DK62_9BILA</name>
<dbReference type="PANTHER" id="PTHR10623">
    <property type="entry name" value="MICROTUBULE-ASSOCIATED PROTEIN RP/EB FAMILY MEMBER"/>
    <property type="match status" value="1"/>
</dbReference>
<dbReference type="InterPro" id="IPR004953">
    <property type="entry name" value="EB1_C"/>
</dbReference>
<accession>A0A914DK62</accession>
<evidence type="ECO:0000256" key="2">
    <source>
        <dbReference type="ARBA" id="ARBA00022490"/>
    </source>
</evidence>